<evidence type="ECO:0000256" key="8">
    <source>
        <dbReference type="ARBA" id="ARBA00023012"/>
    </source>
</evidence>
<dbReference type="PANTHER" id="PTHR24421">
    <property type="entry name" value="NITRATE/NITRITE SENSOR PROTEIN NARX-RELATED"/>
    <property type="match status" value="1"/>
</dbReference>
<feature type="domain" description="PAS" evidence="11">
    <location>
        <begin position="577"/>
        <end position="651"/>
    </location>
</feature>
<dbReference type="SUPFAM" id="SSF55785">
    <property type="entry name" value="PYP-like sensor domain (PAS domain)"/>
    <property type="match status" value="3"/>
</dbReference>
<dbReference type="NCBIfam" id="TIGR00229">
    <property type="entry name" value="sensory_box"/>
    <property type="match status" value="1"/>
</dbReference>
<dbReference type="SMART" id="SM00091">
    <property type="entry name" value="PAS"/>
    <property type="match status" value="2"/>
</dbReference>
<keyword evidence="4" id="KW-0808">Transferase</keyword>
<dbReference type="SMART" id="SM00062">
    <property type="entry name" value="PBPb"/>
    <property type="match status" value="1"/>
</dbReference>
<dbReference type="InterPro" id="IPR003594">
    <property type="entry name" value="HATPase_dom"/>
</dbReference>
<dbReference type="Pfam" id="PF08447">
    <property type="entry name" value="PAS_3"/>
    <property type="match status" value="1"/>
</dbReference>
<evidence type="ECO:0000256" key="2">
    <source>
        <dbReference type="ARBA" id="ARBA00012438"/>
    </source>
</evidence>
<dbReference type="Pfam" id="PF02518">
    <property type="entry name" value="HATPase_c"/>
    <property type="match status" value="1"/>
</dbReference>
<dbReference type="Gene3D" id="3.30.565.10">
    <property type="entry name" value="Histidine kinase-like ATPase, C-terminal domain"/>
    <property type="match status" value="1"/>
</dbReference>
<evidence type="ECO:0000259" key="10">
    <source>
        <dbReference type="PROSITE" id="PS50109"/>
    </source>
</evidence>
<evidence type="ECO:0000256" key="1">
    <source>
        <dbReference type="ARBA" id="ARBA00000085"/>
    </source>
</evidence>
<dbReference type="Gene3D" id="3.40.190.10">
    <property type="entry name" value="Periplasmic binding protein-like II"/>
    <property type="match status" value="2"/>
</dbReference>
<dbReference type="SMART" id="SM00387">
    <property type="entry name" value="HATPase_c"/>
    <property type="match status" value="1"/>
</dbReference>
<dbReference type="Gene3D" id="3.30.450.20">
    <property type="entry name" value="PAS domain"/>
    <property type="match status" value="3"/>
</dbReference>
<keyword evidence="8" id="KW-0902">Two-component regulatory system</keyword>
<dbReference type="PROSITE" id="PS50112">
    <property type="entry name" value="PAS"/>
    <property type="match status" value="2"/>
</dbReference>
<feature type="transmembrane region" description="Helical" evidence="9">
    <location>
        <begin position="262"/>
        <end position="282"/>
    </location>
</feature>
<name>A0ABW9RU71_9BACT</name>
<dbReference type="CDD" id="cd00130">
    <property type="entry name" value="PAS"/>
    <property type="match status" value="2"/>
</dbReference>
<proteinExistence type="predicted"/>
<keyword evidence="7" id="KW-0067">ATP-binding</keyword>
<dbReference type="InterPro" id="IPR013655">
    <property type="entry name" value="PAS_fold_3"/>
</dbReference>
<dbReference type="InterPro" id="IPR000700">
    <property type="entry name" value="PAS-assoc_C"/>
</dbReference>
<keyword evidence="9" id="KW-0472">Membrane</keyword>
<evidence type="ECO:0000313" key="14">
    <source>
        <dbReference type="Proteomes" id="UP000798808"/>
    </source>
</evidence>
<dbReference type="InterPro" id="IPR050482">
    <property type="entry name" value="Sensor_HK_TwoCompSys"/>
</dbReference>
<accession>A0ABW9RU71</accession>
<keyword evidence="9" id="KW-1133">Transmembrane helix</keyword>
<dbReference type="InterPro" id="IPR036890">
    <property type="entry name" value="HATPase_C_sf"/>
</dbReference>
<dbReference type="SMART" id="SM00086">
    <property type="entry name" value="PAC"/>
    <property type="match status" value="2"/>
</dbReference>
<evidence type="ECO:0000256" key="9">
    <source>
        <dbReference type="SAM" id="Phobius"/>
    </source>
</evidence>
<evidence type="ECO:0000256" key="7">
    <source>
        <dbReference type="ARBA" id="ARBA00022840"/>
    </source>
</evidence>
<dbReference type="PROSITE" id="PS50113">
    <property type="entry name" value="PAC"/>
    <property type="match status" value="2"/>
</dbReference>
<keyword evidence="6" id="KW-0418">Kinase</keyword>
<dbReference type="InterPro" id="IPR011712">
    <property type="entry name" value="Sig_transdc_His_kin_sub3_dim/P"/>
</dbReference>
<dbReference type="PANTHER" id="PTHR24421:SF10">
    <property type="entry name" value="NITRATE_NITRITE SENSOR PROTEIN NARQ"/>
    <property type="match status" value="1"/>
</dbReference>
<feature type="domain" description="Histidine kinase" evidence="10">
    <location>
        <begin position="820"/>
        <end position="910"/>
    </location>
</feature>
<dbReference type="Pfam" id="PF07730">
    <property type="entry name" value="HisKA_3"/>
    <property type="match status" value="1"/>
</dbReference>
<evidence type="ECO:0000256" key="4">
    <source>
        <dbReference type="ARBA" id="ARBA00022679"/>
    </source>
</evidence>
<evidence type="ECO:0000259" key="11">
    <source>
        <dbReference type="PROSITE" id="PS50112"/>
    </source>
</evidence>
<dbReference type="InterPro" id="IPR001638">
    <property type="entry name" value="Solute-binding_3/MltF_N"/>
</dbReference>
<dbReference type="InterPro" id="IPR000014">
    <property type="entry name" value="PAS"/>
</dbReference>
<comment type="catalytic activity">
    <reaction evidence="1">
        <text>ATP + protein L-histidine = ADP + protein N-phospho-L-histidine.</text>
        <dbReference type="EC" id="2.7.13.3"/>
    </reaction>
</comment>
<evidence type="ECO:0000313" key="13">
    <source>
        <dbReference type="EMBL" id="MTI27355.1"/>
    </source>
</evidence>
<dbReference type="PROSITE" id="PS50109">
    <property type="entry name" value="HIS_KIN"/>
    <property type="match status" value="1"/>
</dbReference>
<organism evidence="13 14">
    <name type="scientific">Fulvivirga kasyanovii</name>
    <dbReference type="NCBI Taxonomy" id="396812"/>
    <lineage>
        <taxon>Bacteria</taxon>
        <taxon>Pseudomonadati</taxon>
        <taxon>Bacteroidota</taxon>
        <taxon>Cytophagia</taxon>
        <taxon>Cytophagales</taxon>
        <taxon>Fulvivirgaceae</taxon>
        <taxon>Fulvivirga</taxon>
    </lineage>
</organism>
<sequence>MYYMRNLFLVVFLLFLFCSTVYGQRVIRVGVYDNYPLAFSDSRGEPKGIFIDILKDIAEKEGWKLVYKTGKADECFQWLEAGEIDVTTESGDYKGRSADIGIAGSGLVSTWARVYAKRESDYTSLLDLGGKRVAVLENSYFINGPYKGFYASIKELDLRCTIVKAKSYKEIFELIDKKKVDAGIVSRIYGDINDYKYDVMQTPVVFSPFRLSFIFRDAAPLEAKVIPIIENHIVSLKRDKSSVYYSSMNNYFKEHKPFEVPIWGYVVLGVVIFIVGQLLLYVNILRRMVAARTADLKRAYANIKSRQQTLSLIYNNASEFIALFQVRKLGSYAVAKLPDWYLKELYLLNKDYPSYKVIGMGLKDLYRKLLKLDDNEINYRYQKMAEAIRSQQQVKYEEGFKMPDGSRGVAESSLIPILDRSKRCTHILYVSRNVTEERKMVEALSESEKRLQMAIEGAREGMWDWDIRTGALHFNDYQFKMLGYEADKFQPKAREFYEMLHPDDRKRTRERLASHLKGETDYYENEYRIKTRSGEWKWLLVHGRVVDRDFNGKAIRAIGTHVDIHESKVTEQALVESQQTLANLMANIPGMVYRSKVDEGFTPLFVSEGSKALFGIPPEQFLNGSIRLSDMIPDEYNAENVKAVEQALAENKQFQIVYPVIIKGEKKWMWEQGRAISPAKDIIEGFVMDITDRRLAQEKIISTIIETEDNERARIAKELHDTLGQKLTTVSLNFNSLKKDISFNNGGLKKLNTGLNYLKEAIRDSREIAHNLMPQSIEDFGYVLSVQSLLADLDAVSDTKFDFYDNLKGDRLPRNTELHLYRITQEAVNNILKYAKATTVSIQLMKYDGEVILTIEDDGVGFDANEKIETGNSFGLKSMQNRVNSLSGSLQIESGRGNGTVIIVEVPYRKELYESKNINS</sequence>
<keyword evidence="3" id="KW-0597">Phosphoprotein</keyword>
<dbReference type="InterPro" id="IPR035965">
    <property type="entry name" value="PAS-like_dom_sf"/>
</dbReference>
<dbReference type="InterPro" id="IPR001610">
    <property type="entry name" value="PAC"/>
</dbReference>
<keyword evidence="14" id="KW-1185">Reference proteome</keyword>
<keyword evidence="5" id="KW-0547">Nucleotide-binding</keyword>
<dbReference type="SUPFAM" id="SSF53850">
    <property type="entry name" value="Periplasmic binding protein-like II"/>
    <property type="match status" value="1"/>
</dbReference>
<dbReference type="Proteomes" id="UP000798808">
    <property type="component" value="Unassembled WGS sequence"/>
</dbReference>
<dbReference type="CDD" id="cd16917">
    <property type="entry name" value="HATPase_UhpB-NarQ-NarX-like"/>
    <property type="match status" value="1"/>
</dbReference>
<reference evidence="13 14" key="1">
    <citation type="submission" date="2019-02" db="EMBL/GenBank/DDBJ databases">
        <authorList>
            <person name="Goldberg S.R."/>
            <person name="Haltli B.A."/>
            <person name="Correa H."/>
            <person name="Russell K.G."/>
        </authorList>
    </citation>
    <scope>NUCLEOTIDE SEQUENCE [LARGE SCALE GENOMIC DNA]</scope>
    <source>
        <strain evidence="13 14">JCM 16186</strain>
    </source>
</reference>
<feature type="domain" description="PAC" evidence="12">
    <location>
        <begin position="394"/>
        <end position="446"/>
    </location>
</feature>
<dbReference type="Pfam" id="PF00497">
    <property type="entry name" value="SBP_bac_3"/>
    <property type="match status" value="1"/>
</dbReference>
<comment type="caution">
    <text evidence="13">The sequence shown here is derived from an EMBL/GenBank/DDBJ whole genome shotgun (WGS) entry which is preliminary data.</text>
</comment>
<dbReference type="InterPro" id="IPR005467">
    <property type="entry name" value="His_kinase_dom"/>
</dbReference>
<evidence type="ECO:0000256" key="6">
    <source>
        <dbReference type="ARBA" id="ARBA00022777"/>
    </source>
</evidence>
<protein>
    <recommendedName>
        <fullName evidence="2">histidine kinase</fullName>
        <ecNumber evidence="2">2.7.13.3</ecNumber>
    </recommendedName>
</protein>
<dbReference type="EC" id="2.7.13.3" evidence="2"/>
<dbReference type="SUPFAM" id="SSF55874">
    <property type="entry name" value="ATPase domain of HSP90 chaperone/DNA topoisomerase II/histidine kinase"/>
    <property type="match status" value="1"/>
</dbReference>
<keyword evidence="9" id="KW-0812">Transmembrane</keyword>
<evidence type="ECO:0000256" key="5">
    <source>
        <dbReference type="ARBA" id="ARBA00022741"/>
    </source>
</evidence>
<evidence type="ECO:0000259" key="12">
    <source>
        <dbReference type="PROSITE" id="PS50113"/>
    </source>
</evidence>
<dbReference type="EMBL" id="SMLW01000623">
    <property type="protein sequence ID" value="MTI27355.1"/>
    <property type="molecule type" value="Genomic_DNA"/>
</dbReference>
<evidence type="ECO:0000256" key="3">
    <source>
        <dbReference type="ARBA" id="ARBA00022553"/>
    </source>
</evidence>
<dbReference type="Gene3D" id="1.20.5.1930">
    <property type="match status" value="1"/>
</dbReference>
<feature type="domain" description="PAS" evidence="11">
    <location>
        <begin position="447"/>
        <end position="519"/>
    </location>
</feature>
<gene>
    <name evidence="13" type="ORF">E1163_20535</name>
</gene>
<feature type="domain" description="PAC" evidence="12">
    <location>
        <begin position="523"/>
        <end position="576"/>
    </location>
</feature>